<accession>K6VFZ7</accession>
<proteinExistence type="predicted"/>
<dbReference type="PANTHER" id="PTHR30543:SF21">
    <property type="entry name" value="NAD(P)H-DEPENDENT FMN REDUCTASE LOT6"/>
    <property type="match status" value="1"/>
</dbReference>
<evidence type="ECO:0000313" key="3">
    <source>
        <dbReference type="Proteomes" id="UP000008366"/>
    </source>
</evidence>
<comment type="caution">
    <text evidence="2">The sequence shown here is derived from an EMBL/GenBank/DDBJ whole genome shotgun (WGS) entry which is preliminary data.</text>
</comment>
<protein>
    <submittedName>
        <fullName evidence="2">Putative oxidoreductase</fullName>
    </submittedName>
</protein>
<dbReference type="OrthoDB" id="9812295at2"/>
<organism evidence="2 3">
    <name type="scientific">Kineosphaera limosa NBRC 100340</name>
    <dbReference type="NCBI Taxonomy" id="1184609"/>
    <lineage>
        <taxon>Bacteria</taxon>
        <taxon>Bacillati</taxon>
        <taxon>Actinomycetota</taxon>
        <taxon>Actinomycetes</taxon>
        <taxon>Micrococcales</taxon>
        <taxon>Dermatophilaceae</taxon>
        <taxon>Kineosphaera</taxon>
    </lineage>
</organism>
<dbReference type="Proteomes" id="UP000008366">
    <property type="component" value="Unassembled WGS sequence"/>
</dbReference>
<evidence type="ECO:0000313" key="2">
    <source>
        <dbReference type="EMBL" id="GAB95113.1"/>
    </source>
</evidence>
<name>K6VFZ7_9MICO</name>
<dbReference type="Gene3D" id="3.40.50.360">
    <property type="match status" value="1"/>
</dbReference>
<reference evidence="2 3" key="1">
    <citation type="submission" date="2012-08" db="EMBL/GenBank/DDBJ databases">
        <title>Whole genome shotgun sequence of Kineosphaera limosa NBRC 100340.</title>
        <authorList>
            <person name="Yoshida I."/>
            <person name="Isaki S."/>
            <person name="Hosoyama A."/>
            <person name="Tsuchikane K."/>
            <person name="Katsumata H."/>
            <person name="Ando Y."/>
            <person name="Ohji S."/>
            <person name="Hamada M."/>
            <person name="Tamura T."/>
            <person name="Yamazoe A."/>
            <person name="Yamazaki S."/>
            <person name="Fujita N."/>
        </authorList>
    </citation>
    <scope>NUCLEOTIDE SEQUENCE [LARGE SCALE GENOMIC DNA]</scope>
    <source>
        <strain evidence="2 3">NBRC 100340</strain>
    </source>
</reference>
<dbReference type="InterPro" id="IPR050712">
    <property type="entry name" value="NAD(P)H-dep_reductase"/>
</dbReference>
<dbReference type="SUPFAM" id="SSF52218">
    <property type="entry name" value="Flavoproteins"/>
    <property type="match status" value="1"/>
</dbReference>
<dbReference type="PANTHER" id="PTHR30543">
    <property type="entry name" value="CHROMATE REDUCTASE"/>
    <property type="match status" value="1"/>
</dbReference>
<dbReference type="eggNOG" id="COG0431">
    <property type="taxonomic scope" value="Bacteria"/>
</dbReference>
<dbReference type="GO" id="GO:0005829">
    <property type="term" value="C:cytosol"/>
    <property type="evidence" value="ECO:0007669"/>
    <property type="project" value="TreeGrafter"/>
</dbReference>
<sequence>MSADDTPRTPVIGILVGSTRPVRAGRQLADQIAELARLRSEADITVIDLAEVNLPWLDEPKMPALGDYQHEHTRAWARVIDGLDAVIVVSPQYNGGYPAPLKNAIDTVYAEWRDKPVLLVTYGFHGGSMAAQQLTQVFGVVKANLLEPPIAISATNDDRDASGHLANPCELVERHRAQLEVGFAAIHTALGC</sequence>
<dbReference type="Pfam" id="PF03358">
    <property type="entry name" value="FMN_red"/>
    <property type="match status" value="1"/>
</dbReference>
<dbReference type="GO" id="GO:0016491">
    <property type="term" value="F:oxidoreductase activity"/>
    <property type="evidence" value="ECO:0007669"/>
    <property type="project" value="InterPro"/>
</dbReference>
<dbReference type="RefSeq" id="WP_006591645.1">
    <property type="nucleotide sequence ID" value="NZ_BAHD01000016.1"/>
</dbReference>
<dbReference type="InterPro" id="IPR005025">
    <property type="entry name" value="FMN_Rdtase-like_dom"/>
</dbReference>
<gene>
    <name evidence="2" type="ORF">KILIM_016_00530</name>
</gene>
<keyword evidence="3" id="KW-1185">Reference proteome</keyword>
<feature type="domain" description="NADPH-dependent FMN reductase-like" evidence="1">
    <location>
        <begin position="12"/>
        <end position="148"/>
    </location>
</feature>
<dbReference type="InterPro" id="IPR029039">
    <property type="entry name" value="Flavoprotein-like_sf"/>
</dbReference>
<dbReference type="AlphaFoldDB" id="K6VFZ7"/>
<evidence type="ECO:0000259" key="1">
    <source>
        <dbReference type="Pfam" id="PF03358"/>
    </source>
</evidence>
<dbReference type="GO" id="GO:0010181">
    <property type="term" value="F:FMN binding"/>
    <property type="evidence" value="ECO:0007669"/>
    <property type="project" value="TreeGrafter"/>
</dbReference>
<dbReference type="STRING" id="1184609.KILIM_016_00530"/>
<dbReference type="EMBL" id="BAHD01000016">
    <property type="protein sequence ID" value="GAB95113.1"/>
    <property type="molecule type" value="Genomic_DNA"/>
</dbReference>